<feature type="non-terminal residue" evidence="20">
    <location>
        <position position="1"/>
    </location>
</feature>
<dbReference type="PROSITE" id="PS52047">
    <property type="entry name" value="I_EGF_2"/>
    <property type="match status" value="3"/>
</dbReference>
<dbReference type="InterPro" id="IPR033760">
    <property type="entry name" value="Integrin_beta_N"/>
</dbReference>
<dbReference type="PANTHER" id="PTHR10082">
    <property type="entry name" value="INTEGRIN BETA SUBUNIT"/>
    <property type="match status" value="1"/>
</dbReference>
<dbReference type="InterPro" id="IPR036349">
    <property type="entry name" value="Integrin_bsu_tail_dom_sf"/>
</dbReference>
<feature type="transmembrane region" description="Helical" evidence="16">
    <location>
        <begin position="738"/>
        <end position="758"/>
    </location>
</feature>
<evidence type="ECO:0000256" key="2">
    <source>
        <dbReference type="ARBA" id="ARBA00007449"/>
    </source>
</evidence>
<protein>
    <recommendedName>
        <fullName evidence="14">Integrin beta</fullName>
    </recommendedName>
</protein>
<feature type="disulfide bond" evidence="13">
    <location>
        <begin position="630"/>
        <end position="635"/>
    </location>
</feature>
<keyword evidence="9 14" id="KW-0401">Integrin</keyword>
<keyword evidence="5 14" id="KW-0812">Transmembrane</keyword>
<dbReference type="SMART" id="SM00423">
    <property type="entry name" value="PSI"/>
    <property type="match status" value="1"/>
</dbReference>
<dbReference type="InterPro" id="IPR015812">
    <property type="entry name" value="Integrin_bsu"/>
</dbReference>
<dbReference type="InterPro" id="IPR032695">
    <property type="entry name" value="Integrin_dom_sf"/>
</dbReference>
<feature type="disulfide bond" evidence="13">
    <location>
        <begin position="517"/>
        <end position="531"/>
    </location>
</feature>
<dbReference type="InterPro" id="IPR016201">
    <property type="entry name" value="PSI"/>
</dbReference>
<dbReference type="GO" id="GO:0007159">
    <property type="term" value="P:leukocyte cell-cell adhesion"/>
    <property type="evidence" value="ECO:0007669"/>
    <property type="project" value="TreeGrafter"/>
</dbReference>
<evidence type="ECO:0000256" key="14">
    <source>
        <dbReference type="RuleBase" id="RU000633"/>
    </source>
</evidence>
<keyword evidence="11 13" id="KW-1015">Disulfide bond</keyword>
<feature type="disulfide bond" evidence="13">
    <location>
        <begin position="591"/>
        <end position="596"/>
    </location>
</feature>
<feature type="disulfide bond" evidence="13">
    <location>
        <begin position="90"/>
        <end position="481"/>
    </location>
</feature>
<dbReference type="FunFam" id="2.10.25.10:FF:000076">
    <property type="entry name" value="Integrin beta"/>
    <property type="match status" value="1"/>
</dbReference>
<evidence type="ECO:0000256" key="13">
    <source>
        <dbReference type="PIRSR" id="PIRSR002512-1"/>
    </source>
</evidence>
<keyword evidence="6" id="KW-0732">Signal</keyword>
<dbReference type="PROSITE" id="PS00243">
    <property type="entry name" value="I_EGF_1"/>
    <property type="match status" value="1"/>
</dbReference>
<feature type="region of interest" description="Disordered" evidence="15">
    <location>
        <begin position="1"/>
        <end position="35"/>
    </location>
</feature>
<dbReference type="SUPFAM" id="SSF69179">
    <property type="entry name" value="Integrin domains"/>
    <property type="match status" value="1"/>
</dbReference>
<dbReference type="Gene3D" id="2.10.25.10">
    <property type="entry name" value="Laminin"/>
    <property type="match status" value="4"/>
</dbReference>
<keyword evidence="10 16" id="KW-0472">Membrane</keyword>
<feature type="disulfide bond" evidence="13">
    <location>
        <begin position="593"/>
        <end position="624"/>
    </location>
</feature>
<dbReference type="FunFam" id="2.60.40.1510:FF:000008">
    <property type="entry name" value="Integrin beta"/>
    <property type="match status" value="1"/>
</dbReference>
<dbReference type="FunFam" id="2.10.25.10:FF:000478">
    <property type="entry name" value="Integrin beta"/>
    <property type="match status" value="1"/>
</dbReference>
<dbReference type="GO" id="GO:0007229">
    <property type="term" value="P:integrin-mediated signaling pathway"/>
    <property type="evidence" value="ECO:0007669"/>
    <property type="project" value="UniProtKB-KW"/>
</dbReference>
<feature type="domain" description="Integrin beta subunit tail" evidence="19">
    <location>
        <begin position="668"/>
        <end position="735"/>
    </location>
</feature>
<dbReference type="SUPFAM" id="SSF53300">
    <property type="entry name" value="vWA-like"/>
    <property type="match status" value="1"/>
</dbReference>
<evidence type="ECO:0000256" key="11">
    <source>
        <dbReference type="ARBA" id="ARBA00023157"/>
    </source>
</evidence>
<feature type="disulfide bond" evidence="13">
    <location>
        <begin position="101"/>
        <end position="138"/>
    </location>
</feature>
<dbReference type="GO" id="GO:0009986">
    <property type="term" value="C:cell surface"/>
    <property type="evidence" value="ECO:0007669"/>
    <property type="project" value="TreeGrafter"/>
</dbReference>
<keyword evidence="8 16" id="KW-1133">Transmembrane helix</keyword>
<dbReference type="Gene3D" id="2.60.40.1510">
    <property type="entry name" value="ntegrin, alpha v. Chain A, domain 3"/>
    <property type="match status" value="1"/>
</dbReference>
<dbReference type="KEGG" id="ccan:109702039"/>
<dbReference type="Gene3D" id="1.20.5.100">
    <property type="entry name" value="Cytochrome c1, transmembrane anchor, C-terminal"/>
    <property type="match status" value="1"/>
</dbReference>
<dbReference type="RefSeq" id="XP_020043070.1">
    <property type="nucleotide sequence ID" value="XM_020187481.1"/>
</dbReference>
<dbReference type="OrthoDB" id="410592at2759"/>
<reference evidence="20" key="1">
    <citation type="submission" date="2025-08" db="UniProtKB">
        <authorList>
            <consortium name="RefSeq"/>
        </authorList>
    </citation>
    <scope>IDENTIFICATION</scope>
    <source>
        <tissue evidence="20">Leukocyte</tissue>
    </source>
</reference>
<feature type="disulfide bond" evidence="13">
    <location>
        <begin position="506"/>
        <end position="515"/>
    </location>
</feature>
<dbReference type="Pfam" id="PF17205">
    <property type="entry name" value="PSI_integrin"/>
    <property type="match status" value="1"/>
</dbReference>
<feature type="disulfide bond" evidence="13">
    <location>
        <begin position="637"/>
        <end position="646"/>
    </location>
</feature>
<dbReference type="PRINTS" id="PR01186">
    <property type="entry name" value="INTEGRINB"/>
</dbReference>
<comment type="subcellular location">
    <subcellularLocation>
        <location evidence="1 14">Cell membrane</location>
        <topology evidence="1 14">Single-pass type I membrane protein</topology>
    </subcellularLocation>
</comment>
<evidence type="ECO:0000256" key="7">
    <source>
        <dbReference type="ARBA" id="ARBA00022737"/>
    </source>
</evidence>
<dbReference type="InterPro" id="IPR012896">
    <property type="entry name" value="Integrin_bsu_tail"/>
</dbReference>
<evidence type="ECO:0000259" key="17">
    <source>
        <dbReference type="SMART" id="SM00187"/>
    </source>
</evidence>
<dbReference type="InterPro" id="IPR057073">
    <property type="entry name" value="EGF_integrin_2"/>
</dbReference>
<keyword evidence="12" id="KW-0325">Glycoprotein</keyword>
<feature type="disulfide bond" evidence="13">
    <location>
        <begin position="682"/>
        <end position="705"/>
    </location>
</feature>
<feature type="disulfide bond" evidence="13">
    <location>
        <begin position="454"/>
        <end position="697"/>
    </location>
</feature>
<dbReference type="GO" id="GO:0007160">
    <property type="term" value="P:cell-matrix adhesion"/>
    <property type="evidence" value="ECO:0007669"/>
    <property type="project" value="TreeGrafter"/>
</dbReference>
<evidence type="ECO:0000256" key="10">
    <source>
        <dbReference type="ARBA" id="ARBA00023136"/>
    </source>
</evidence>
<dbReference type="Gene3D" id="3.40.50.410">
    <property type="entry name" value="von Willebrand factor, type A domain"/>
    <property type="match status" value="1"/>
</dbReference>
<evidence type="ECO:0000256" key="5">
    <source>
        <dbReference type="ARBA" id="ARBA00022692"/>
    </source>
</evidence>
<feature type="disulfide bond" evidence="13">
    <location>
        <begin position="553"/>
        <end position="568"/>
    </location>
</feature>
<dbReference type="PANTHER" id="PTHR10082:SF15">
    <property type="entry name" value="INTEGRIN BETA-2"/>
    <property type="match status" value="1"/>
</dbReference>
<dbReference type="SUPFAM" id="SSF57196">
    <property type="entry name" value="EGF/Laminin"/>
    <property type="match status" value="2"/>
</dbReference>
<keyword evidence="14" id="KW-0130">Cell adhesion</keyword>
<dbReference type="SMART" id="SM01242">
    <property type="entry name" value="Integrin_B_tail"/>
    <property type="match status" value="1"/>
</dbReference>
<dbReference type="Pfam" id="PF23105">
    <property type="entry name" value="EGF_integrin"/>
    <property type="match status" value="1"/>
</dbReference>
<evidence type="ECO:0000259" key="19">
    <source>
        <dbReference type="SMART" id="SM01242"/>
    </source>
</evidence>
<evidence type="ECO:0000256" key="12">
    <source>
        <dbReference type="ARBA" id="ARBA00023180"/>
    </source>
</evidence>
<dbReference type="SMART" id="SM00187">
    <property type="entry name" value="INB"/>
    <property type="match status" value="1"/>
</dbReference>
<evidence type="ECO:0000256" key="16">
    <source>
        <dbReference type="SAM" id="Phobius"/>
    </source>
</evidence>
<feature type="disulfide bond" evidence="13">
    <location>
        <begin position="111"/>
        <end position="127"/>
    </location>
</feature>
<evidence type="ECO:0000256" key="1">
    <source>
        <dbReference type="ARBA" id="ARBA00004251"/>
    </source>
</evidence>
<organism evidence="20">
    <name type="scientific">Castor canadensis</name>
    <name type="common">American beaver</name>
    <dbReference type="NCBI Taxonomy" id="51338"/>
    <lineage>
        <taxon>Eukaryota</taxon>
        <taxon>Metazoa</taxon>
        <taxon>Chordata</taxon>
        <taxon>Craniata</taxon>
        <taxon>Vertebrata</taxon>
        <taxon>Euteleostomi</taxon>
        <taxon>Mammalia</taxon>
        <taxon>Eutheria</taxon>
        <taxon>Euarchontoglires</taxon>
        <taxon>Glires</taxon>
        <taxon>Rodentia</taxon>
        <taxon>Castorimorpha</taxon>
        <taxon>Castoridae</taxon>
        <taxon>Castor</taxon>
    </lineage>
</organism>
<dbReference type="SUPFAM" id="SSF69687">
    <property type="entry name" value="Integrin beta tail domain"/>
    <property type="match status" value="1"/>
</dbReference>
<feature type="disulfide bond" evidence="13">
    <location>
        <begin position="548"/>
        <end position="583"/>
    </location>
</feature>
<accession>A0A8B7WHF6</accession>
<dbReference type="GO" id="GO:0008305">
    <property type="term" value="C:integrin complex"/>
    <property type="evidence" value="ECO:0007669"/>
    <property type="project" value="TreeGrafter"/>
</dbReference>
<gene>
    <name evidence="20" type="primary">LOC109702039</name>
</gene>
<dbReference type="Gene3D" id="6.20.50.10">
    <property type="match status" value="1"/>
</dbReference>
<dbReference type="Pfam" id="PF07965">
    <property type="entry name" value="Integrin_B_tail"/>
    <property type="match status" value="1"/>
</dbReference>
<name>A0A8B7WHF6_CASCN</name>
<proteinExistence type="inferred from homology"/>
<feature type="disulfide bond" evidence="13">
    <location>
        <begin position="279"/>
        <end position="320"/>
    </location>
</feature>
<dbReference type="GO" id="GO:0030593">
    <property type="term" value="P:neutrophil chemotaxis"/>
    <property type="evidence" value="ECO:0007669"/>
    <property type="project" value="TreeGrafter"/>
</dbReference>
<feature type="disulfide bond" evidence="13">
    <location>
        <begin position="632"/>
        <end position="678"/>
    </location>
</feature>
<dbReference type="Pfam" id="PF00362">
    <property type="entry name" value="Integrin_beta"/>
    <property type="match status" value="1"/>
</dbReference>
<evidence type="ECO:0000256" key="8">
    <source>
        <dbReference type="ARBA" id="ARBA00022989"/>
    </source>
</evidence>
<dbReference type="InterPro" id="IPR036465">
    <property type="entry name" value="vWFA_dom_sf"/>
</dbReference>
<keyword evidence="3" id="KW-1003">Cell membrane</keyword>
<feature type="disulfide bond" evidence="13">
    <location>
        <begin position="479"/>
        <end position="483"/>
    </location>
</feature>
<comment type="similarity">
    <text evidence="2 14">Belongs to the integrin beta chain family.</text>
</comment>
<feature type="disulfide bond" evidence="13">
    <location>
        <begin position="98"/>
        <end position="108"/>
    </location>
</feature>
<dbReference type="PIRSF" id="PIRSF002512">
    <property type="entry name" value="Integrin_B"/>
    <property type="match status" value="1"/>
</dbReference>
<feature type="domain" description="PSI" evidence="18">
    <location>
        <begin position="89"/>
        <end position="139"/>
    </location>
</feature>
<keyword evidence="7" id="KW-0677">Repeat</keyword>
<feature type="disulfide bond" evidence="13">
    <location>
        <begin position="570"/>
        <end position="575"/>
    </location>
</feature>
<dbReference type="GO" id="GO:0001540">
    <property type="term" value="F:amyloid-beta binding"/>
    <property type="evidence" value="ECO:0007669"/>
    <property type="project" value="TreeGrafter"/>
</dbReference>
<feature type="disulfide bond" evidence="13">
    <location>
        <begin position="501"/>
        <end position="540"/>
    </location>
</feature>
<dbReference type="FunFam" id="2.10.25.10:FF:000098">
    <property type="entry name" value="Integrin beta"/>
    <property type="match status" value="1"/>
</dbReference>
<sequence length="773" mass="85738">TSGSAAPSRCDHRASLARSKQSLTHRAKVLRKPSKQQTQAFQPCIPKAVRRGCVVNSHQAPPSAGHAALAPPAVGPGAAALLRSAQPQECTKGKVSTCQDCIQSGPSCAWCQKLNFTGQWKSDSIRCDTREQLLKKGCEAGDIVDPRSLAEPKEDWQRDQKQLSPQNVTLHLRPEQAAAFNVTFRRTQGYPIDVYFLMALSDPMRSNKMLGDHLLQALNEITEFNHIGFGYIMNKTFQHVLKLTDNAKQFQLEIRKYLISRNLNTPESELDVMMQVATCLEEIGWRDHVMRLLVLATDNSFHFASNRQLSTSVTPSDSHCYLKDNMYKSSRGFDYQSVSQLAHRLDENNIQPIFMVTKGMAKTYEKLTEIISKSAVGELSEDSSNMAELIKNAYNKLSSRVLLDHSTLPDTLKVTYDSFCSNGVSLMNQPRGDCNGVQINVSITFQVKVTATECIQEQSFVIRALGFTDTVTLRVLPQCECQCRDQKQDHSLCRGKGSVECGICRCDAGYIGKNCECQTQGRSSQELEGRCRKDNRSIMCSGLGDCICGQCVCHASDVPNKQIFGRYCECDNVNCERYDGQVCGGPQRGSCFCGQCYCMEGYEGSACHCQRSTTGCLNSRQVECSGRGQCHCNRCECDAGYQLPLCEDCPSCPSPCRSIHTMHPGMAVFNNGPFKKSCSTMCENVTLQDVPVKGRNCKEQDSQGCWMTYTMRQRDGRDTYDLYVEESLECVPGPNTTATIVGIMVGVQLLGLLLLVTWKVLTLCKKGKAQAPE</sequence>
<evidence type="ECO:0000256" key="6">
    <source>
        <dbReference type="ARBA" id="ARBA00022729"/>
    </source>
</evidence>
<dbReference type="SUPFAM" id="SSF103575">
    <property type="entry name" value="Plexin repeat"/>
    <property type="match status" value="1"/>
</dbReference>
<evidence type="ECO:0000256" key="9">
    <source>
        <dbReference type="ARBA" id="ARBA00023037"/>
    </source>
</evidence>
<feature type="domain" description="Integrin beta subunit VWA" evidence="17">
    <location>
        <begin position="97"/>
        <end position="481"/>
    </location>
</feature>
<dbReference type="GO" id="GO:0019901">
    <property type="term" value="F:protein kinase binding"/>
    <property type="evidence" value="ECO:0007669"/>
    <property type="project" value="TreeGrafter"/>
</dbReference>
<keyword evidence="4" id="KW-0245">EGF-like domain</keyword>
<dbReference type="Gene3D" id="3.30.1680.10">
    <property type="entry name" value="ligand-binding face of the semaphorins, domain 2"/>
    <property type="match status" value="1"/>
</dbReference>
<dbReference type="GO" id="GO:0033627">
    <property type="term" value="P:cell adhesion mediated by integrin"/>
    <property type="evidence" value="ECO:0007669"/>
    <property type="project" value="TreeGrafter"/>
</dbReference>
<dbReference type="AlphaFoldDB" id="A0A8B7WHF6"/>
<feature type="disulfide bond" evidence="13">
    <location>
        <begin position="598"/>
        <end position="607"/>
    </location>
</feature>
<feature type="compositionally biased region" description="Basic residues" evidence="15">
    <location>
        <begin position="23"/>
        <end position="34"/>
    </location>
</feature>
<feature type="disulfide bond" evidence="13">
    <location>
        <begin position="649"/>
        <end position="652"/>
    </location>
</feature>
<dbReference type="GO" id="GO:0005178">
    <property type="term" value="F:integrin binding"/>
    <property type="evidence" value="ECO:0007669"/>
    <property type="project" value="TreeGrafter"/>
</dbReference>
<dbReference type="InterPro" id="IPR015439">
    <property type="entry name" value="Integrin_b-2_sf"/>
</dbReference>
<evidence type="ECO:0000256" key="3">
    <source>
        <dbReference type="ARBA" id="ARBA00022475"/>
    </source>
</evidence>
<feature type="disulfide bond" evidence="13">
    <location>
        <begin position="546"/>
        <end position="551"/>
    </location>
</feature>
<evidence type="ECO:0000313" key="20">
    <source>
        <dbReference type="RefSeq" id="XP_020043070.1"/>
    </source>
</evidence>
<dbReference type="InterPro" id="IPR057243">
    <property type="entry name" value="Integrin_I-EGF_CS"/>
</dbReference>
<dbReference type="GO" id="GO:0005925">
    <property type="term" value="C:focal adhesion"/>
    <property type="evidence" value="ECO:0007669"/>
    <property type="project" value="TreeGrafter"/>
</dbReference>
<evidence type="ECO:0000256" key="15">
    <source>
        <dbReference type="SAM" id="MobiDB-lite"/>
    </source>
</evidence>
<dbReference type="InterPro" id="IPR002369">
    <property type="entry name" value="Integrin_bsu_VWA"/>
</dbReference>
<evidence type="ECO:0000259" key="18">
    <source>
        <dbReference type="SMART" id="SM00423"/>
    </source>
</evidence>
<evidence type="ECO:0000256" key="4">
    <source>
        <dbReference type="ARBA" id="ARBA00022536"/>
    </source>
</evidence>
<dbReference type="FunFam" id="3.30.1680.10:FF:000012">
    <property type="entry name" value="Integrin beta"/>
    <property type="match status" value="1"/>
</dbReference>